<accession>A0A553XPJ9</accession>
<comment type="caution">
    <text evidence="4">The sequence shown here is derived from an EMBL/GenBank/DDBJ whole genome shotgun (WGS) entry which is preliminary data.</text>
</comment>
<keyword evidence="1 4" id="KW-0808">Transferase</keyword>
<dbReference type="InterPro" id="IPR050680">
    <property type="entry name" value="YpeA/RimI_acetyltransf"/>
</dbReference>
<dbReference type="PROSITE" id="PS51186">
    <property type="entry name" value="GNAT"/>
    <property type="match status" value="1"/>
</dbReference>
<dbReference type="PANTHER" id="PTHR43420:SF44">
    <property type="entry name" value="ACETYLTRANSFERASE YPEA"/>
    <property type="match status" value="1"/>
</dbReference>
<evidence type="ECO:0000259" key="3">
    <source>
        <dbReference type="PROSITE" id="PS51186"/>
    </source>
</evidence>
<feature type="domain" description="N-acetyltransferase" evidence="3">
    <location>
        <begin position="3"/>
        <end position="172"/>
    </location>
</feature>
<dbReference type="Pfam" id="PF00583">
    <property type="entry name" value="Acetyltransf_1"/>
    <property type="match status" value="1"/>
</dbReference>
<dbReference type="GO" id="GO:0016747">
    <property type="term" value="F:acyltransferase activity, transferring groups other than amino-acyl groups"/>
    <property type="evidence" value="ECO:0007669"/>
    <property type="project" value="InterPro"/>
</dbReference>
<proteinExistence type="predicted"/>
<evidence type="ECO:0000256" key="2">
    <source>
        <dbReference type="ARBA" id="ARBA00023315"/>
    </source>
</evidence>
<dbReference type="SUPFAM" id="SSF55729">
    <property type="entry name" value="Acyl-CoA N-acyltransferases (Nat)"/>
    <property type="match status" value="1"/>
</dbReference>
<organism evidence="4 5">
    <name type="scientific">Streptomyces benahoarensis</name>
    <dbReference type="NCBI Taxonomy" id="2595054"/>
    <lineage>
        <taxon>Bacteria</taxon>
        <taxon>Bacillati</taxon>
        <taxon>Actinomycetota</taxon>
        <taxon>Actinomycetes</taxon>
        <taxon>Kitasatosporales</taxon>
        <taxon>Streptomycetaceae</taxon>
        <taxon>Streptomyces</taxon>
    </lineage>
</organism>
<dbReference type="Proteomes" id="UP000320888">
    <property type="component" value="Unassembled WGS sequence"/>
</dbReference>
<dbReference type="AlphaFoldDB" id="A0A553XPJ9"/>
<dbReference type="EMBL" id="VKLS01000769">
    <property type="protein sequence ID" value="TSB18921.1"/>
    <property type="molecule type" value="Genomic_DNA"/>
</dbReference>
<evidence type="ECO:0000313" key="4">
    <source>
        <dbReference type="EMBL" id="TSB18921.1"/>
    </source>
</evidence>
<keyword evidence="5" id="KW-1185">Reference proteome</keyword>
<dbReference type="OrthoDB" id="9799092at2"/>
<dbReference type="RefSeq" id="WP_143944857.1">
    <property type="nucleotide sequence ID" value="NZ_VKLS01000769.1"/>
</dbReference>
<dbReference type="InterPro" id="IPR016181">
    <property type="entry name" value="Acyl_CoA_acyltransferase"/>
</dbReference>
<evidence type="ECO:0000256" key="1">
    <source>
        <dbReference type="ARBA" id="ARBA00022679"/>
    </source>
</evidence>
<name>A0A553XPJ9_9ACTN</name>
<reference evidence="4 5" key="1">
    <citation type="submission" date="2019-07" db="EMBL/GenBank/DDBJ databases">
        <title>Draft genome for Streptomyces benahoarensis MZ03-48.</title>
        <authorList>
            <person name="Gonzalez-Pimentel J.L."/>
        </authorList>
    </citation>
    <scope>NUCLEOTIDE SEQUENCE [LARGE SCALE GENOMIC DNA]</scope>
    <source>
        <strain evidence="4 5">MZ03-48</strain>
    </source>
</reference>
<dbReference type="CDD" id="cd04301">
    <property type="entry name" value="NAT_SF"/>
    <property type="match status" value="1"/>
</dbReference>
<protein>
    <submittedName>
        <fullName evidence="4">GNAT family N-acetyltransferase</fullName>
    </submittedName>
</protein>
<dbReference type="InterPro" id="IPR000182">
    <property type="entry name" value="GNAT_dom"/>
</dbReference>
<evidence type="ECO:0000313" key="5">
    <source>
        <dbReference type="Proteomes" id="UP000320888"/>
    </source>
</evidence>
<sequence>MAYLIRPVTADEWKRLKELRLAALADPVARVAFHQTFEEAAAQPAEYWQRRAARSDESGTTLTLIGEGPDGSWGGMVVVVLDAEAEVPQTEVVAVYVRPEHRGTGLSRELFEAALGWSWSLSEPVVGRVRVWVHEENAPAEGLYRALGFVPTGRTAGDPKNRAAVEREMALPRL</sequence>
<dbReference type="Gene3D" id="3.40.630.30">
    <property type="match status" value="1"/>
</dbReference>
<keyword evidence="2" id="KW-0012">Acyltransferase</keyword>
<dbReference type="PANTHER" id="PTHR43420">
    <property type="entry name" value="ACETYLTRANSFERASE"/>
    <property type="match status" value="1"/>
</dbReference>
<gene>
    <name evidence="4" type="ORF">FNZ23_29495</name>
</gene>